<gene>
    <name evidence="2" type="ORF">FOE78_14705</name>
</gene>
<feature type="domain" description="Transposase DDE" evidence="1">
    <location>
        <begin position="8"/>
        <end position="459"/>
    </location>
</feature>
<keyword evidence="3" id="KW-1185">Reference proteome</keyword>
<protein>
    <submittedName>
        <fullName evidence="2">IS1380 family transposase</fullName>
    </submittedName>
</protein>
<dbReference type="InterPro" id="IPR025668">
    <property type="entry name" value="Tnp_DDE_dom"/>
</dbReference>
<evidence type="ECO:0000259" key="1">
    <source>
        <dbReference type="Pfam" id="PF13701"/>
    </source>
</evidence>
<dbReference type="NCBIfam" id="NF033539">
    <property type="entry name" value="transpos_IS1380"/>
    <property type="match status" value="1"/>
</dbReference>
<dbReference type="AlphaFoldDB" id="A0A516Q0P5"/>
<organism evidence="2 3">
    <name type="scientific">Microlunatus elymi</name>
    <dbReference type="NCBI Taxonomy" id="2596828"/>
    <lineage>
        <taxon>Bacteria</taxon>
        <taxon>Bacillati</taxon>
        <taxon>Actinomycetota</taxon>
        <taxon>Actinomycetes</taxon>
        <taxon>Propionibacteriales</taxon>
        <taxon>Propionibacteriaceae</taxon>
        <taxon>Microlunatus</taxon>
    </lineage>
</organism>
<accession>A0A516Q0P5</accession>
<evidence type="ECO:0000313" key="2">
    <source>
        <dbReference type="EMBL" id="QDP97005.1"/>
    </source>
</evidence>
<name>A0A516Q0P5_9ACTN</name>
<dbReference type="OrthoDB" id="3254802at2"/>
<dbReference type="Pfam" id="PF13701">
    <property type="entry name" value="DDE_Tnp_1_4"/>
    <property type="match status" value="1"/>
</dbReference>
<dbReference type="EMBL" id="CP041692">
    <property type="protein sequence ID" value="QDP97005.1"/>
    <property type="molecule type" value="Genomic_DNA"/>
</dbReference>
<sequence>MKGNKRRGRRPRVSADGTGVVSHAGLEMVRELAVDTGLVAALNTALADTYRGPWTHAPGRVLADLAAAVADGATAVSGIGTLADREDLFGPVASMPTAWRVLDRVDADHVEAVRQARAMARDRAWAAGGGPDLDQELVIDFDASLLIAHSEKESAEPTWKKTFGFHPLLAFLDRPEIAGGEALAGLLRPGNAGSNTAADHAVVLDMALASLPERVRPRPTDPGSPRLLARADAAGSTHDFAQACRDRGVGFSLGYGIHFGVQQIVDVIPEQCWHPAIEADGSLRDGAWVAEVTGAVDLAGWPDQTRLILRKERPHPGAQLTFADADGLRVTGFLTDTAPGVVPGQVAGLELRHRQHARVEDRIRQAKAAGLRNLPCRGWDENVAWLEVVLMAADLVCWTQLIGFADSTSLGRCEIATFRYRVLHVAARITHTARQTRLRIDKTWRWAAQIADGFHRIRAAFD</sequence>
<reference evidence="2 3" key="1">
    <citation type="submission" date="2019-07" db="EMBL/GenBank/DDBJ databases">
        <title>Microlunatus dokdonensis sp. nov. isolated from the rhizospheric soil of the wild plant Elymus tsukushiensis.</title>
        <authorList>
            <person name="Ghim S.-Y."/>
            <person name="Hwang Y.-J."/>
            <person name="Son J.-S."/>
            <person name="Shin J.-H."/>
        </authorList>
    </citation>
    <scope>NUCLEOTIDE SEQUENCE [LARGE SCALE GENOMIC DNA]</scope>
    <source>
        <strain evidence="2 3">KUDC0627</strain>
    </source>
</reference>
<dbReference type="Proteomes" id="UP000319263">
    <property type="component" value="Chromosome"/>
</dbReference>
<dbReference type="RefSeq" id="WP_143986966.1">
    <property type="nucleotide sequence ID" value="NZ_CP041692.1"/>
</dbReference>
<proteinExistence type="predicted"/>
<evidence type="ECO:0000313" key="3">
    <source>
        <dbReference type="Proteomes" id="UP000319263"/>
    </source>
</evidence>
<dbReference type="InterPro" id="IPR047960">
    <property type="entry name" value="Transpos_IS1380"/>
</dbReference>
<dbReference type="KEGG" id="mik:FOE78_14705"/>